<dbReference type="Proteomes" id="UP000606172">
    <property type="component" value="Unassembled WGS sequence"/>
</dbReference>
<accession>A0A919V3Q6</accession>
<protein>
    <submittedName>
        <fullName evidence="1">Uncharacterized protein</fullName>
    </submittedName>
</protein>
<comment type="caution">
    <text evidence="1">The sequence shown here is derived from an EMBL/GenBank/DDBJ whole genome shotgun (WGS) entry which is preliminary data.</text>
</comment>
<proteinExistence type="predicted"/>
<reference evidence="1" key="1">
    <citation type="submission" date="2021-01" db="EMBL/GenBank/DDBJ databases">
        <title>Whole genome shotgun sequence of Sinosporangium siamense NBRC 109515.</title>
        <authorList>
            <person name="Komaki H."/>
            <person name="Tamura T."/>
        </authorList>
    </citation>
    <scope>NUCLEOTIDE SEQUENCE</scope>
    <source>
        <strain evidence="1">NBRC 109515</strain>
    </source>
</reference>
<sequence length="40" mass="4605">MKKKGQNEVRVLDFVGKTVRVLGRIDLNKALVCFDRTTVR</sequence>
<keyword evidence="2" id="KW-1185">Reference proteome</keyword>
<dbReference type="RefSeq" id="WP_275410612.1">
    <property type="nucleotide sequence ID" value="NZ_BOOW01000008.1"/>
</dbReference>
<dbReference type="EMBL" id="BOOW01000008">
    <property type="protein sequence ID" value="GII91185.1"/>
    <property type="molecule type" value="Genomic_DNA"/>
</dbReference>
<gene>
    <name evidence="1" type="ORF">Ssi02_14160</name>
</gene>
<dbReference type="AlphaFoldDB" id="A0A919V3Q6"/>
<name>A0A919V3Q6_9ACTN</name>
<evidence type="ECO:0000313" key="2">
    <source>
        <dbReference type="Proteomes" id="UP000606172"/>
    </source>
</evidence>
<organism evidence="1 2">
    <name type="scientific">Sinosporangium siamense</name>
    <dbReference type="NCBI Taxonomy" id="1367973"/>
    <lineage>
        <taxon>Bacteria</taxon>
        <taxon>Bacillati</taxon>
        <taxon>Actinomycetota</taxon>
        <taxon>Actinomycetes</taxon>
        <taxon>Streptosporangiales</taxon>
        <taxon>Streptosporangiaceae</taxon>
        <taxon>Sinosporangium</taxon>
    </lineage>
</organism>
<evidence type="ECO:0000313" key="1">
    <source>
        <dbReference type="EMBL" id="GII91185.1"/>
    </source>
</evidence>